<protein>
    <submittedName>
        <fullName evidence="1">Uncharacterized protein</fullName>
    </submittedName>
</protein>
<reference evidence="1 2" key="1">
    <citation type="submission" date="2020-03" db="EMBL/GenBank/DDBJ databases">
        <title>Metagenomic, metatranscriptomic, and metabolomic analyses revealed the key microbes and metabolic features during the fermentation of ganjang, Korean traditional soy sauce.</title>
        <authorList>
            <person name="Chun B.H."/>
            <person name="Jeon C.O."/>
        </authorList>
    </citation>
    <scope>NUCLEOTIDE SEQUENCE [LARGE SCALE GENOMIC DNA]</scope>
    <source>
        <strain evidence="1 2">KG14</strain>
    </source>
</reference>
<gene>
    <name evidence="1" type="ORF">HLV39_05345</name>
</gene>
<dbReference type="AlphaFoldDB" id="A0A851HTU4"/>
<evidence type="ECO:0000313" key="2">
    <source>
        <dbReference type="Proteomes" id="UP000536442"/>
    </source>
</evidence>
<evidence type="ECO:0000313" key="1">
    <source>
        <dbReference type="EMBL" id="NWN90916.1"/>
    </source>
</evidence>
<dbReference type="Proteomes" id="UP000536442">
    <property type="component" value="Unassembled WGS sequence"/>
</dbReference>
<comment type="caution">
    <text evidence="1">The sequence shown here is derived from an EMBL/GenBank/DDBJ whole genome shotgun (WGS) entry which is preliminary data.</text>
</comment>
<organism evidence="1 2">
    <name type="scientific">Marinobacter adhaerens</name>
    <dbReference type="NCBI Taxonomy" id="1033846"/>
    <lineage>
        <taxon>Bacteria</taxon>
        <taxon>Pseudomonadati</taxon>
        <taxon>Pseudomonadota</taxon>
        <taxon>Gammaproteobacteria</taxon>
        <taxon>Pseudomonadales</taxon>
        <taxon>Marinobacteraceae</taxon>
        <taxon>Marinobacter</taxon>
    </lineage>
</organism>
<keyword evidence="2" id="KW-1185">Reference proteome</keyword>
<sequence>MKKASLLSLHTSAHNSGYRTYWCTEETYGTLTIIPPTSKQSNNDAVFSEITALHHLLTVEEVAGKDRTGSDLKIELSRGAIKKLLKNPERQTSIYCNHLHWFRTQFIDAKLSVPKKKKANAQLIEKHLKSGEDWDGRSIYLCEPVTLPSKPLMAPTYVPEIGNVVISLHAVKQFRKRNDMESDSKSWRKIRNMIANEKLVPGELDDTVLAQKARKWDRSDAHFFNCARSWQLVLLPGESYWTLATLYQRPDLGLV</sequence>
<name>A0A851HTU4_9GAMM</name>
<proteinExistence type="predicted"/>
<accession>A0A851HTU4</accession>
<dbReference type="EMBL" id="JABEVQ010000003">
    <property type="protein sequence ID" value="NWN90916.1"/>
    <property type="molecule type" value="Genomic_DNA"/>
</dbReference>